<evidence type="ECO:0000256" key="1">
    <source>
        <dbReference type="ARBA" id="ARBA00022614"/>
    </source>
</evidence>
<dbReference type="Proteomes" id="UP000834106">
    <property type="component" value="Chromosome 5"/>
</dbReference>
<dbReference type="GO" id="GO:0006952">
    <property type="term" value="P:defense response"/>
    <property type="evidence" value="ECO:0007669"/>
    <property type="project" value="UniProtKB-ARBA"/>
</dbReference>
<dbReference type="PROSITE" id="PS51450">
    <property type="entry name" value="LRR"/>
    <property type="match status" value="2"/>
</dbReference>
<dbReference type="InterPro" id="IPR003591">
    <property type="entry name" value="Leu-rich_rpt_typical-subtyp"/>
</dbReference>
<accession>A0AAD1Z001</accession>
<dbReference type="InterPro" id="IPR050216">
    <property type="entry name" value="LRR_domain-containing"/>
</dbReference>
<dbReference type="EMBL" id="OU503040">
    <property type="protein sequence ID" value="CAI9760607.1"/>
    <property type="molecule type" value="Genomic_DNA"/>
</dbReference>
<keyword evidence="2" id="KW-0677">Repeat</keyword>
<dbReference type="Gene3D" id="3.80.10.10">
    <property type="entry name" value="Ribonuclease Inhibitor"/>
    <property type="match status" value="2"/>
</dbReference>
<name>A0AAD1Z001_9LAMI</name>
<protein>
    <recommendedName>
        <fullName evidence="5">Disease resistance R13L4/SHOC-2-like LRR domain-containing protein</fullName>
    </recommendedName>
</protein>
<keyword evidence="1" id="KW-0433">Leucine-rich repeat</keyword>
<dbReference type="GO" id="GO:0051707">
    <property type="term" value="P:response to other organism"/>
    <property type="evidence" value="ECO:0007669"/>
    <property type="project" value="UniProtKB-ARBA"/>
</dbReference>
<dbReference type="AlphaFoldDB" id="A0AAD1Z001"/>
<organism evidence="6 7">
    <name type="scientific">Fraxinus pennsylvanica</name>
    <dbReference type="NCBI Taxonomy" id="56036"/>
    <lineage>
        <taxon>Eukaryota</taxon>
        <taxon>Viridiplantae</taxon>
        <taxon>Streptophyta</taxon>
        <taxon>Embryophyta</taxon>
        <taxon>Tracheophyta</taxon>
        <taxon>Spermatophyta</taxon>
        <taxon>Magnoliopsida</taxon>
        <taxon>eudicotyledons</taxon>
        <taxon>Gunneridae</taxon>
        <taxon>Pentapetalae</taxon>
        <taxon>asterids</taxon>
        <taxon>lamiids</taxon>
        <taxon>Lamiales</taxon>
        <taxon>Oleaceae</taxon>
        <taxon>Oleeae</taxon>
        <taxon>Fraxinus</taxon>
    </lineage>
</organism>
<evidence type="ECO:0000313" key="7">
    <source>
        <dbReference type="Proteomes" id="UP000834106"/>
    </source>
</evidence>
<dbReference type="FunFam" id="3.80.10.10:FF:000405">
    <property type="entry name" value="Plant intracellular Ras-group-related LRR protein 4"/>
    <property type="match status" value="1"/>
</dbReference>
<dbReference type="SUPFAM" id="SSF52058">
    <property type="entry name" value="L domain-like"/>
    <property type="match status" value="1"/>
</dbReference>
<proteinExistence type="inferred from homology"/>
<dbReference type="InterPro" id="IPR001611">
    <property type="entry name" value="Leu-rich_rpt"/>
</dbReference>
<gene>
    <name evidence="6" type="ORF">FPE_LOCUS8037</name>
</gene>
<dbReference type="PANTHER" id="PTHR48051:SF39">
    <property type="entry name" value="P53-INDUCED DEATH DOMAIN PROTEIN 1"/>
    <property type="match status" value="1"/>
</dbReference>
<evidence type="ECO:0000256" key="4">
    <source>
        <dbReference type="ARBA" id="ARBA00037519"/>
    </source>
</evidence>
<dbReference type="SMART" id="SM00364">
    <property type="entry name" value="LRR_BAC"/>
    <property type="match status" value="8"/>
</dbReference>
<dbReference type="Pfam" id="PF23598">
    <property type="entry name" value="LRR_14"/>
    <property type="match status" value="1"/>
</dbReference>
<dbReference type="SMART" id="SM00369">
    <property type="entry name" value="LRR_TYP"/>
    <property type="match status" value="8"/>
</dbReference>
<comment type="function">
    <text evidence="4">Leucine-rich repeat protein that likely mediates protein interactions, possibly in the context of signal transduction.</text>
</comment>
<reference evidence="6" key="1">
    <citation type="submission" date="2023-05" db="EMBL/GenBank/DDBJ databases">
        <authorList>
            <person name="Huff M."/>
        </authorList>
    </citation>
    <scope>NUCLEOTIDE SEQUENCE</scope>
</reference>
<evidence type="ECO:0000313" key="6">
    <source>
        <dbReference type="EMBL" id="CAI9760607.1"/>
    </source>
</evidence>
<comment type="similarity">
    <text evidence="3">Belongs to the SHOC2 family.</text>
</comment>
<dbReference type="Pfam" id="PF00560">
    <property type="entry name" value="LRR_1"/>
    <property type="match status" value="1"/>
</dbReference>
<dbReference type="GO" id="GO:0005737">
    <property type="term" value="C:cytoplasm"/>
    <property type="evidence" value="ECO:0007669"/>
    <property type="project" value="TreeGrafter"/>
</dbReference>
<dbReference type="PANTHER" id="PTHR48051">
    <property type="match status" value="1"/>
</dbReference>
<evidence type="ECO:0000259" key="5">
    <source>
        <dbReference type="Pfam" id="PF23598"/>
    </source>
</evidence>
<evidence type="ECO:0000256" key="3">
    <source>
        <dbReference type="ARBA" id="ARBA00023786"/>
    </source>
</evidence>
<dbReference type="InterPro" id="IPR055414">
    <property type="entry name" value="LRR_R13L4/SHOC2-like"/>
</dbReference>
<evidence type="ECO:0000256" key="2">
    <source>
        <dbReference type="ARBA" id="ARBA00022737"/>
    </source>
</evidence>
<dbReference type="InterPro" id="IPR032675">
    <property type="entry name" value="LRR_dom_sf"/>
</dbReference>
<sequence length="533" mass="59744">MAMVSKKDMSPAYGETVEEILKIYKSLPPRPSIEEVEAATSVIDTVEEQERLRLEEISNQLPPQDVLPELFSVLQQVKKNMVLLQSYEQRKEAVHLIELDKIFKVFDGLIQKASGFVSGNDHVEDQRNSSDVIEIDEVEAENVVISDENSTIRKIIEKADREYSKNADDFKGSSTKATISPAGRGDAEKLSMIQVAAIFEDFAKTGASILDLHGKLMEKIEWLPLSLGKLSNVTELNFSENQIMALPTTIGNLKTLKKFYIAANQLINLPNSFGELHNLTDVNLCANMLKSLPETFGNLKNLINLDLSSNKFVNLPNIVGDLSSLQRLNMQLNDLEELPYTIGSCSSLLELRLDFNQLRALPEAIGKLECLEILTLHYNRVKGLPTTMGNLSHLKELDVRFNELESIPESLCFAVSLEKLNVGKNFADLRTLPECIGNLEMLEELDISDNQIKSLPNSFRFLRRLRIFHADQTPLEVPPMQITKLGAQAVVQYMADFERDVKSPKIKKKKKGLCSYICPLLCFGTGSLGEKRG</sequence>
<keyword evidence="7" id="KW-1185">Reference proteome</keyword>
<feature type="domain" description="Disease resistance R13L4/SHOC-2-like LRR" evidence="5">
    <location>
        <begin position="305"/>
        <end position="412"/>
    </location>
</feature>